<dbReference type="InterPro" id="IPR000157">
    <property type="entry name" value="TIR_dom"/>
</dbReference>
<dbReference type="PANTHER" id="PTHR11017:SF313">
    <property type="entry name" value="TIR DOMAIN, P-LOOP CONTAINING NUCLEOSIDE TRIPHOSPHATE HYDROLASE"/>
    <property type="match status" value="1"/>
</dbReference>
<protein>
    <recommendedName>
        <fullName evidence="5">TIR domain-containing protein</fullName>
    </recommendedName>
</protein>
<dbReference type="SMART" id="SM00255">
    <property type="entry name" value="TIR"/>
    <property type="match status" value="1"/>
</dbReference>
<proteinExistence type="predicted"/>
<dbReference type="SUPFAM" id="SSF46785">
    <property type="entry name" value="Winged helix' DNA-binding domain"/>
    <property type="match status" value="1"/>
</dbReference>
<dbReference type="PROSITE" id="PS50104">
    <property type="entry name" value="TIR"/>
    <property type="match status" value="1"/>
</dbReference>
<sequence>MVVLSELSKRSSSSSSTHGHIYDVFLSFRGVDTRHSFTNRLYNALMDANITTFLDDEEIETGEDLKPELESAIKASRASIIVLSKNYATSTWCLDELMLILQQQRVTSNYIVIPIFYHVEPTHVRKQQSSFGDAMAKHREKMHAETNSRKKSQWAQKIELWNNALREVANLKGKDANGRFEVEFIDEVVKDIFRRLRISSRFPLPQLIGMEDSINFVTSWLKDVSSCTTDILNILGMSGIGKTSLSKYVYALHSHEFDTSSFIEDISRKCDEKYNGVLDVQKQLCDDISKPSSIQVLDDSIYTSMIENVVARKKVFLVLDDIGSLDQLDALLGSKGFHPGTKIIITTKDAWLTKSCSLFKTNFKPKYAQYKLEGLSKTESQKLLCYHAFMRNDPEAGYEEVSEKLVKYCEGHPMALKVLGRSLHNRDVTYWEGCIDTLKKENDSPINNVLKTSFDSLSSKNEKDLFKHIACIFVGMDRNYTITILEACDMETTTGITNLIDKCLLSIGWNNELMMHELVQEMGRFVVREESINKPWKRSRIWGYESFEVLKQKKGTENVLGLTLDMEMLEKEKLHGPIELKTDALSKMDRLMLLQLNYVQITGSYKNFPEELRWLCMHGFPLKSLPSDLPMENVVALDMSYSNIESFEICYHYPERLHKRPKQLIGSCSKDKCLLGSLKILNLSFCEELQSLLGFDHIPKLERLILKGCIGMLDVCESLEQCLELVFVDLSYCNKLGKLPSIIGMLKKVETLLLEGCNLGESRIEIVGMDSPEISKANKIGINTITSSSTVLEAIPSYSKLFAISLPRYLVSLLLKNNNLSIESFPLDFSCLAMLKELNLDENPIVSLPSCVRSLPRLQTLGMKNCNMLMSVEHPPHTLTHLNLDSHSNNPLLQKVLFDQKMSPLQFFLGRMILALSSFEFEGMVKIQPMAAIDEKVLHCLGWTNLDFLNGSHTTTSVEYRESEESEIQMYYEFGIFSTSYWGKEMPNWITDKSIGPSISFTVPLSPKKLTGLNCCCMLTKLGEGSVFDTDGECVSLLSHWMFGMNEMEYGDHITINILREKPDVFSYKFRIECGVSFVYDDEDIDKEEDVLSYYKSWNHIIGGDLSGFQLTTGEYILRKDRMLRSFMDIDYLCGDGAQFKDEKVDFIALSQRNSGHQQKSQRSMCVPSPTVPSPLVCSVLWRQYVCMLVLEFINMRECVYSTHENDMEVQWIRITERMKHICQ</sequence>
<evidence type="ECO:0000313" key="7">
    <source>
        <dbReference type="Proteomes" id="UP001177003"/>
    </source>
</evidence>
<dbReference type="InterPro" id="IPR032675">
    <property type="entry name" value="LRR_dom_sf"/>
</dbReference>
<evidence type="ECO:0000256" key="4">
    <source>
        <dbReference type="ARBA" id="ARBA00023027"/>
    </source>
</evidence>
<dbReference type="Gene3D" id="1.10.8.430">
    <property type="entry name" value="Helical domain of apoptotic protease-activating factors"/>
    <property type="match status" value="1"/>
</dbReference>
<dbReference type="Pfam" id="PF01582">
    <property type="entry name" value="TIR"/>
    <property type="match status" value="1"/>
</dbReference>
<dbReference type="PANTHER" id="PTHR11017">
    <property type="entry name" value="LEUCINE-RICH REPEAT-CONTAINING PROTEIN"/>
    <property type="match status" value="1"/>
</dbReference>
<dbReference type="SUPFAM" id="SSF52200">
    <property type="entry name" value="Toll/Interleukin receptor TIR domain"/>
    <property type="match status" value="1"/>
</dbReference>
<keyword evidence="7" id="KW-1185">Reference proteome</keyword>
<accession>A0AA35YDI5</accession>
<evidence type="ECO:0000256" key="3">
    <source>
        <dbReference type="ARBA" id="ARBA00022821"/>
    </source>
</evidence>
<dbReference type="GO" id="GO:0007165">
    <property type="term" value="P:signal transduction"/>
    <property type="evidence" value="ECO:0007669"/>
    <property type="project" value="InterPro"/>
</dbReference>
<feature type="domain" description="TIR" evidence="5">
    <location>
        <begin position="20"/>
        <end position="196"/>
    </location>
</feature>
<keyword evidence="1" id="KW-0433">Leucine-rich repeat</keyword>
<dbReference type="InterPro" id="IPR036390">
    <property type="entry name" value="WH_DNA-bd_sf"/>
</dbReference>
<dbReference type="GO" id="GO:0006952">
    <property type="term" value="P:defense response"/>
    <property type="evidence" value="ECO:0007669"/>
    <property type="project" value="UniProtKB-KW"/>
</dbReference>
<reference evidence="6" key="1">
    <citation type="submission" date="2023-04" db="EMBL/GenBank/DDBJ databases">
        <authorList>
            <person name="Vijverberg K."/>
            <person name="Xiong W."/>
            <person name="Schranz E."/>
        </authorList>
    </citation>
    <scope>NUCLEOTIDE SEQUENCE</scope>
</reference>
<dbReference type="InterPro" id="IPR058192">
    <property type="entry name" value="WHD_ROQ1-like"/>
</dbReference>
<dbReference type="InterPro" id="IPR042197">
    <property type="entry name" value="Apaf_helical"/>
</dbReference>
<evidence type="ECO:0000259" key="5">
    <source>
        <dbReference type="PROSITE" id="PS50104"/>
    </source>
</evidence>
<dbReference type="SUPFAM" id="SSF52058">
    <property type="entry name" value="L domain-like"/>
    <property type="match status" value="1"/>
</dbReference>
<dbReference type="Gene3D" id="3.40.50.300">
    <property type="entry name" value="P-loop containing nucleotide triphosphate hydrolases"/>
    <property type="match status" value="1"/>
</dbReference>
<dbReference type="EMBL" id="OX465077">
    <property type="protein sequence ID" value="CAI9269611.1"/>
    <property type="molecule type" value="Genomic_DNA"/>
</dbReference>
<dbReference type="InterPro" id="IPR027417">
    <property type="entry name" value="P-loop_NTPase"/>
</dbReference>
<name>A0AA35YDI5_LACSI</name>
<dbReference type="FunFam" id="3.40.50.10140:FF:000007">
    <property type="entry name" value="Disease resistance protein (TIR-NBS-LRR class)"/>
    <property type="match status" value="1"/>
</dbReference>
<keyword evidence="2" id="KW-0677">Repeat</keyword>
<organism evidence="6 7">
    <name type="scientific">Lactuca saligna</name>
    <name type="common">Willowleaf lettuce</name>
    <dbReference type="NCBI Taxonomy" id="75948"/>
    <lineage>
        <taxon>Eukaryota</taxon>
        <taxon>Viridiplantae</taxon>
        <taxon>Streptophyta</taxon>
        <taxon>Embryophyta</taxon>
        <taxon>Tracheophyta</taxon>
        <taxon>Spermatophyta</taxon>
        <taxon>Magnoliopsida</taxon>
        <taxon>eudicotyledons</taxon>
        <taxon>Gunneridae</taxon>
        <taxon>Pentapetalae</taxon>
        <taxon>asterids</taxon>
        <taxon>campanulids</taxon>
        <taxon>Asterales</taxon>
        <taxon>Asteraceae</taxon>
        <taxon>Cichorioideae</taxon>
        <taxon>Cichorieae</taxon>
        <taxon>Lactucinae</taxon>
        <taxon>Lactuca</taxon>
    </lineage>
</organism>
<keyword evidence="3" id="KW-0611">Plant defense</keyword>
<dbReference type="GO" id="GO:0043531">
    <property type="term" value="F:ADP binding"/>
    <property type="evidence" value="ECO:0007669"/>
    <property type="project" value="InterPro"/>
</dbReference>
<dbReference type="Pfam" id="PF00931">
    <property type="entry name" value="NB-ARC"/>
    <property type="match status" value="1"/>
</dbReference>
<dbReference type="AlphaFoldDB" id="A0AA35YDI5"/>
<dbReference type="SUPFAM" id="SSF52540">
    <property type="entry name" value="P-loop containing nucleoside triphosphate hydrolases"/>
    <property type="match status" value="1"/>
</dbReference>
<gene>
    <name evidence="6" type="ORF">LSALG_LOCUS9975</name>
</gene>
<evidence type="ECO:0000256" key="1">
    <source>
        <dbReference type="ARBA" id="ARBA00022614"/>
    </source>
</evidence>
<dbReference type="Gene3D" id="3.40.50.10140">
    <property type="entry name" value="Toll/interleukin-1 receptor homology (TIR) domain"/>
    <property type="match status" value="1"/>
</dbReference>
<evidence type="ECO:0000256" key="2">
    <source>
        <dbReference type="ARBA" id="ARBA00022737"/>
    </source>
</evidence>
<dbReference type="InterPro" id="IPR035897">
    <property type="entry name" value="Toll_tir_struct_dom_sf"/>
</dbReference>
<keyword evidence="4" id="KW-0520">NAD</keyword>
<dbReference type="InterPro" id="IPR044974">
    <property type="entry name" value="Disease_R_plants"/>
</dbReference>
<dbReference type="Proteomes" id="UP001177003">
    <property type="component" value="Chromosome 1"/>
</dbReference>
<evidence type="ECO:0000313" key="6">
    <source>
        <dbReference type="EMBL" id="CAI9269611.1"/>
    </source>
</evidence>
<dbReference type="Gene3D" id="3.80.10.10">
    <property type="entry name" value="Ribonuclease Inhibitor"/>
    <property type="match status" value="2"/>
</dbReference>
<dbReference type="PRINTS" id="PR00364">
    <property type="entry name" value="DISEASERSIST"/>
</dbReference>
<dbReference type="Pfam" id="PF23282">
    <property type="entry name" value="WHD_ROQ1"/>
    <property type="match status" value="1"/>
</dbReference>
<dbReference type="InterPro" id="IPR002182">
    <property type="entry name" value="NB-ARC"/>
</dbReference>